<sequence>MGEAFSADDYSPIYAFCSEIIGIVKKFHTFVIDNLITEELNCA</sequence>
<dbReference type="Proteomes" id="UP000016496">
    <property type="component" value="Unassembled WGS sequence"/>
</dbReference>
<comment type="caution">
    <text evidence="1">The sequence shown here is derived from an EMBL/GenBank/DDBJ whole genome shotgun (WGS) entry which is preliminary data.</text>
</comment>
<accession>U2CPX8</accession>
<dbReference type="PATRIC" id="fig|1321819.3.peg.764"/>
<reference evidence="1 2" key="1">
    <citation type="submission" date="2013-08" db="EMBL/GenBank/DDBJ databases">
        <authorList>
            <person name="Weinstock G."/>
            <person name="Sodergren E."/>
            <person name="Wylie T."/>
            <person name="Fulton L."/>
            <person name="Fulton R."/>
            <person name="Fronick C."/>
            <person name="O'Laughlin M."/>
            <person name="Godfrey J."/>
            <person name="Miner T."/>
            <person name="Herter B."/>
            <person name="Appelbaum E."/>
            <person name="Cordes M."/>
            <person name="Lek S."/>
            <person name="Wollam A."/>
            <person name="Pepin K.H."/>
            <person name="Palsikar V.B."/>
            <person name="Mitreva M."/>
            <person name="Wilson R.K."/>
        </authorList>
    </citation>
    <scope>NUCLEOTIDE SEQUENCE [LARGE SCALE GENOMIC DNA]</scope>
    <source>
        <strain evidence="1 2">F0041</strain>
    </source>
</reference>
<dbReference type="EMBL" id="AWSV01000052">
    <property type="protein sequence ID" value="ERI86595.1"/>
    <property type="molecule type" value="Genomic_DNA"/>
</dbReference>
<protein>
    <submittedName>
        <fullName evidence="1">Uncharacterized protein</fullName>
    </submittedName>
</protein>
<evidence type="ECO:0000313" key="2">
    <source>
        <dbReference type="Proteomes" id="UP000016496"/>
    </source>
</evidence>
<name>U2CPX8_9BACE</name>
<evidence type="ECO:0000313" key="1">
    <source>
        <dbReference type="EMBL" id="ERI86595.1"/>
    </source>
</evidence>
<organism evidence="1 2">
    <name type="scientific">Bacteroides pyogenes F0041</name>
    <dbReference type="NCBI Taxonomy" id="1321819"/>
    <lineage>
        <taxon>Bacteria</taxon>
        <taxon>Pseudomonadati</taxon>
        <taxon>Bacteroidota</taxon>
        <taxon>Bacteroidia</taxon>
        <taxon>Bacteroidales</taxon>
        <taxon>Bacteroidaceae</taxon>
        <taxon>Bacteroides</taxon>
    </lineage>
</organism>
<proteinExistence type="predicted"/>
<gene>
    <name evidence="1" type="ORF">HMPREF1981_00826</name>
</gene>
<dbReference type="HOGENOM" id="CLU_3229840_0_0_10"/>
<dbReference type="AlphaFoldDB" id="U2CPX8"/>